<gene>
    <name evidence="1" type="ORF">PhaeoP66_03931</name>
    <name evidence="2" type="ORF">PhaeoP88_03857</name>
</gene>
<evidence type="ECO:0000313" key="3">
    <source>
        <dbReference type="Proteomes" id="UP000236447"/>
    </source>
</evidence>
<organism evidence="2 3">
    <name type="scientific">Phaeobacter inhibens</name>
    <dbReference type="NCBI Taxonomy" id="221822"/>
    <lineage>
        <taxon>Bacteria</taxon>
        <taxon>Pseudomonadati</taxon>
        <taxon>Pseudomonadota</taxon>
        <taxon>Alphaproteobacteria</taxon>
        <taxon>Rhodobacterales</taxon>
        <taxon>Roseobacteraceae</taxon>
        <taxon>Phaeobacter</taxon>
    </lineage>
</organism>
<protein>
    <submittedName>
        <fullName evidence="2">Uncharacterized protein</fullName>
    </submittedName>
</protein>
<dbReference type="Proteomes" id="UP000236447">
    <property type="component" value="Plasmid pP88_a"/>
</dbReference>
<evidence type="ECO:0000313" key="2">
    <source>
        <dbReference type="EMBL" id="AUR01169.1"/>
    </source>
</evidence>
<dbReference type="RefSeq" id="WP_102859787.1">
    <property type="nucleotide sequence ID" value="NZ_CP010600.1"/>
</dbReference>
<reference evidence="1 4" key="3">
    <citation type="journal article" date="2017" name="Int. J. Syst. Evol. Microbiol.">
        <title>Adaptation of Surface-Associated Bacteria to the Open Ocean: A Genomically Distinct Subpopulation of Phaeobacter gallaeciensis Colonizes Pacific Mesozooplankton.</title>
        <authorList>
            <person name="Freese H.M."/>
            <person name="Methner A."/>
            <person name="Overmann J."/>
        </authorList>
    </citation>
    <scope>NUCLEOTIDE SEQUENCE [LARGE SCALE GENOMIC DNA]</scope>
    <source>
        <strain evidence="1 4">P66</strain>
        <plasmid evidence="1 4">pP66_a</plasmid>
    </source>
</reference>
<evidence type="ECO:0000313" key="1">
    <source>
        <dbReference type="EMBL" id="AUQ96657.1"/>
    </source>
</evidence>
<geneLocation type="plasmid" evidence="2">
    <name>pP88_a</name>
</geneLocation>
<keyword evidence="2" id="KW-0614">Plasmid</keyword>
<accession>A0A2I7K229</accession>
<proteinExistence type="predicted"/>
<dbReference type="Proteomes" id="UP000236536">
    <property type="component" value="Plasmid pP66_a"/>
</dbReference>
<evidence type="ECO:0000313" key="4">
    <source>
        <dbReference type="Proteomes" id="UP000236536"/>
    </source>
</evidence>
<keyword evidence="4" id="KW-1185">Reference proteome</keyword>
<dbReference type="AlphaFoldDB" id="A0A2I7K229"/>
<sequence>MMIAPILNNDLYTILRDNVGMSANLLEQYTYPDVEHDRLAAFIAELRDLLEIQRQLLPPFNFQMLKGLLQIAAELDALPYLEDEPPTFLSTDLETFTSNASLYSKIPRTSGTLRW</sequence>
<dbReference type="EMBL" id="CP010726">
    <property type="protein sequence ID" value="AUR01169.1"/>
    <property type="molecule type" value="Genomic_DNA"/>
</dbReference>
<reference evidence="2 3" key="1">
    <citation type="journal article" date="2017" name="Front. Microbiol.">
        <title>Phaeobacter piscinae sp. nov., a species of the Roseobacter group and potential aquaculture probiont.</title>
        <authorList>
            <person name="Sonnenschein E.C."/>
            <person name="Phippen C.B.W."/>
            <person name="Nielsen K.F."/>
            <person name="Mateiu R.V."/>
            <person name="Melchiorsen J."/>
            <person name="Gram L."/>
            <person name="Overmann J."/>
            <person name="Freese H.M."/>
        </authorList>
    </citation>
    <scope>NUCLEOTIDE SEQUENCE [LARGE SCALE GENOMIC DNA]</scope>
    <source>
        <strain evidence="2 3">P88</strain>
        <plasmid evidence="3">pp88_a</plasmid>
        <plasmid evidence="2">pP88_a</plasmid>
    </source>
</reference>
<reference evidence="3 4" key="2">
    <citation type="journal article" date="2017" name="Genome Biol. Evol.">
        <title>Trajectories and Drivers of Genome Evolution in Surface-Associated Marine Phaeobacter.</title>
        <authorList>
            <person name="Freese H.M."/>
            <person name="Sikorski J."/>
            <person name="Bunk B."/>
            <person name="Scheuner C."/>
            <person name="Meier-Kolthoff J.P."/>
            <person name="Sproer C."/>
            <person name="Gram L."/>
            <person name="Overmann J."/>
        </authorList>
    </citation>
    <scope>NUCLEOTIDE SEQUENCE [LARGE SCALE GENOMIC DNA]</scope>
    <source>
        <strain evidence="1 4">P66</strain>
        <strain evidence="2 3">P88</strain>
        <plasmid evidence="1 4">pP66_a</plasmid>
        <plasmid evidence="2">pP88_a</plasmid>
        <plasmid evidence="3">pp88_a</plasmid>
    </source>
</reference>
<name>A0A2I7K229_9RHOB</name>
<geneLocation type="plasmid" evidence="3">
    <name>pp88_a</name>
</geneLocation>
<dbReference type="EMBL" id="CP010706">
    <property type="protein sequence ID" value="AUQ96657.1"/>
    <property type="molecule type" value="Genomic_DNA"/>
</dbReference>
<geneLocation type="plasmid" evidence="1 4">
    <name>pP66_a</name>
</geneLocation>